<dbReference type="Pfam" id="PF25545">
    <property type="entry name" value="DUF7924"/>
    <property type="match status" value="1"/>
</dbReference>
<evidence type="ECO:0000313" key="3">
    <source>
        <dbReference type="Proteomes" id="UP000799757"/>
    </source>
</evidence>
<keyword evidence="3" id="KW-1185">Reference proteome</keyword>
<sequence>MTTSASSARPPCTCRRTFGCRVFKHNVNAAEHSAEGLGRAFGTGRALAAHGIRVDVPDSWPLPAELNKHIEQVLLAQRASNTPRSPDASKIVRIRRSAALQNEYTGICIIKPLLLFCGGNQLVIRGIPKITSQLKISLSRDYLPPELGNITSRLTQPQPDTAIGYLSRLEAMNFFPELESAFSMQDKAFLKEFNLSSTMHFPFLTSQWSGAGKSRMIGECQSARDGSTIVKYLNEFHSVANGRPATAVEASHISVTSDMDTINI</sequence>
<dbReference type="EMBL" id="MU001759">
    <property type="protein sequence ID" value="KAF2799756.1"/>
    <property type="molecule type" value="Genomic_DNA"/>
</dbReference>
<dbReference type="InterPro" id="IPR057684">
    <property type="entry name" value="DUF7924"/>
</dbReference>
<name>A0A6A6XT50_9PLEO</name>
<reference evidence="2" key="1">
    <citation type="journal article" date="2020" name="Stud. Mycol.">
        <title>101 Dothideomycetes genomes: a test case for predicting lifestyles and emergence of pathogens.</title>
        <authorList>
            <person name="Haridas S."/>
            <person name="Albert R."/>
            <person name="Binder M."/>
            <person name="Bloem J."/>
            <person name="Labutti K."/>
            <person name="Salamov A."/>
            <person name="Andreopoulos B."/>
            <person name="Baker S."/>
            <person name="Barry K."/>
            <person name="Bills G."/>
            <person name="Bluhm B."/>
            <person name="Cannon C."/>
            <person name="Castanera R."/>
            <person name="Culley D."/>
            <person name="Daum C."/>
            <person name="Ezra D."/>
            <person name="Gonzalez J."/>
            <person name="Henrissat B."/>
            <person name="Kuo A."/>
            <person name="Liang C."/>
            <person name="Lipzen A."/>
            <person name="Lutzoni F."/>
            <person name="Magnuson J."/>
            <person name="Mondo S."/>
            <person name="Nolan M."/>
            <person name="Ohm R."/>
            <person name="Pangilinan J."/>
            <person name="Park H.-J."/>
            <person name="Ramirez L."/>
            <person name="Alfaro M."/>
            <person name="Sun H."/>
            <person name="Tritt A."/>
            <person name="Yoshinaga Y."/>
            <person name="Zwiers L.-H."/>
            <person name="Turgeon B."/>
            <person name="Goodwin S."/>
            <person name="Spatafora J."/>
            <person name="Crous P."/>
            <person name="Grigoriev I."/>
        </authorList>
    </citation>
    <scope>NUCLEOTIDE SEQUENCE</scope>
    <source>
        <strain evidence="2">CBS 109.77</strain>
    </source>
</reference>
<evidence type="ECO:0000259" key="1">
    <source>
        <dbReference type="Pfam" id="PF25545"/>
    </source>
</evidence>
<dbReference type="PANTHER" id="PTHR42470">
    <property type="entry name" value="VAST DOMAIN-CONTAINING PROTEIN"/>
    <property type="match status" value="1"/>
</dbReference>
<evidence type="ECO:0000313" key="2">
    <source>
        <dbReference type="EMBL" id="KAF2799756.1"/>
    </source>
</evidence>
<feature type="domain" description="DUF7924" evidence="1">
    <location>
        <begin position="149"/>
        <end position="264"/>
    </location>
</feature>
<accession>A0A6A6XT50</accession>
<protein>
    <recommendedName>
        <fullName evidence="1">DUF7924 domain-containing protein</fullName>
    </recommendedName>
</protein>
<gene>
    <name evidence="2" type="ORF">K505DRAFT_230393</name>
</gene>
<organism evidence="2 3">
    <name type="scientific">Melanomma pulvis-pyrius CBS 109.77</name>
    <dbReference type="NCBI Taxonomy" id="1314802"/>
    <lineage>
        <taxon>Eukaryota</taxon>
        <taxon>Fungi</taxon>
        <taxon>Dikarya</taxon>
        <taxon>Ascomycota</taxon>
        <taxon>Pezizomycotina</taxon>
        <taxon>Dothideomycetes</taxon>
        <taxon>Pleosporomycetidae</taxon>
        <taxon>Pleosporales</taxon>
        <taxon>Melanommataceae</taxon>
        <taxon>Melanomma</taxon>
    </lineage>
</organism>
<dbReference type="AlphaFoldDB" id="A0A6A6XT50"/>
<dbReference type="OrthoDB" id="5426775at2759"/>
<dbReference type="Proteomes" id="UP000799757">
    <property type="component" value="Unassembled WGS sequence"/>
</dbReference>
<proteinExistence type="predicted"/>
<dbReference type="PANTHER" id="PTHR42470:SF1">
    <property type="entry name" value="VAST DOMAIN-CONTAINING PROTEIN"/>
    <property type="match status" value="1"/>
</dbReference>